<dbReference type="EMBL" id="JADGJW010000197">
    <property type="protein sequence ID" value="KAJ3222000.1"/>
    <property type="molecule type" value="Genomic_DNA"/>
</dbReference>
<dbReference type="PANTHER" id="PTHR46788:SF1">
    <property type="entry name" value="EF-HAND CALCIUM-BINDING DOMAIN-CONTAINING PROTEIN 5"/>
    <property type="match status" value="1"/>
</dbReference>
<comment type="caution">
    <text evidence="2">The sequence shown here is derived from an EMBL/GenBank/DDBJ whole genome shotgun (WGS) entry which is preliminary data.</text>
</comment>
<gene>
    <name evidence="2" type="primary">EFCAB5</name>
    <name evidence="2" type="ORF">HK099_002817</name>
</gene>
<dbReference type="Gene3D" id="1.20.920.60">
    <property type="match status" value="1"/>
</dbReference>
<dbReference type="CDD" id="cd22968">
    <property type="entry name" value="DD_EFCAB5"/>
    <property type="match status" value="1"/>
</dbReference>
<evidence type="ECO:0000313" key="3">
    <source>
        <dbReference type="Proteomes" id="UP001211065"/>
    </source>
</evidence>
<name>A0AAD5U246_9FUNG</name>
<accession>A0AAD5U246</accession>
<proteinExistence type="predicted"/>
<evidence type="ECO:0000256" key="1">
    <source>
        <dbReference type="SAM" id="Coils"/>
    </source>
</evidence>
<keyword evidence="3" id="KW-1185">Reference proteome</keyword>
<evidence type="ECO:0000313" key="2">
    <source>
        <dbReference type="EMBL" id="KAJ3222000.1"/>
    </source>
</evidence>
<dbReference type="Proteomes" id="UP001211065">
    <property type="component" value="Unassembled WGS sequence"/>
</dbReference>
<keyword evidence="1" id="KW-0175">Coiled coil</keyword>
<sequence length="1166" mass="132003">MDGDVEESANLRDLAVQTLTYDFLDVTDAGLDFRAYLVETTLPSVIVAIDKLLQEVERRNLVNENIFSNDGTDDENKSNLRCQRPIFDPLNWLAQYLYRNNPRYANFSNSTASPYAKGMHEAGMQLKSRLFELETNKRAKKRAEELLRKQEEAHEKMIKAAQDYERQRTFEQILPAIFAKWSTKLWRQQPGFLLRDEVLTGAEYVAAHVSVALVPELHEKFNDLKDSLIGKIGNENKNFLQDSELSDSVEGINQKIPVVVPNSVFSVVWGLPVFIDNLLALMAGWTIEDLNEYLTILSNHIEEVGEDLKKEFQNMIISSTFLDAVSNTTKHNFKIHVLKSISEFKQTDPILRDKIKLDFNRYFVSAEESREVADKNYFVKFLEQMVGEYGFKLVAEFLGFLGNDQNIKDALLVNATKENTEENETAQVKDTTEVKEKDFALIFKKLFNSKTEILVKDLNLVLENAINSGTYSAEILEILMSLKITVPARNLATKTIDSDALTNHYKGICSLLEALVYREIIELLTVLFNTDEVASLNGADTFSASPPPASSSQMNVILETNLLESRSVLEKEAAKKIKLLVSYSNTSVAQACQSVLEIVTQTFNKIYASENRFEGTISLTENLISEVKSESNMEGEGISSTVMKKVLRYISCTEKKKHLYDTIVENANDVEYEVLSSGKSYKSESRDCAYIGSPIVENSGSVGVLSFNVEDLKPVDEDLRFLEVVASLLVELIHKINYIHKTMILALESKDWAESQNHVFANVYLVDDSSNQNKEDLVKYYSVSKSVTNREADNTTSQYNKLPKGNINLVEDIKTVELLNKGYTSRISVEVKNEEDGVIEEVLPILDETGTCAMILCFHSLTSSQVTDDEMEDSKKLSGVLEAGVNQVLHESFSDDWVSDLLVLDAEKIDEETRRDLLFSKLMLMAARNLLRKLDNKALSELKSYKKPPTVIYQVMKATLLLFGINPSEVKTWPDVVKFLNTDLLKKMIDYDPTAIQKKIRVKRCKKILKVLKRGDVKKRGSTPAQYMHDWQVISMELRDKAVESRKKYAELYFAANEEDEYDNAELSSDELAVDGDDDVAGSVSVELLDSKYHEEIPMVSENSKEENEFSVHIAQNVTDEHNNLKIEKLEIAANEIGEQNEITTNFVESKSVTDPMPEVIDQSLI</sequence>
<dbReference type="PANTHER" id="PTHR46788">
    <property type="entry name" value="EF-HAND CALCIUM-BINDING DOMAIN-CONTAINING PROTEIN 5"/>
    <property type="match status" value="1"/>
</dbReference>
<reference evidence="2" key="1">
    <citation type="submission" date="2020-05" db="EMBL/GenBank/DDBJ databases">
        <title>Phylogenomic resolution of chytrid fungi.</title>
        <authorList>
            <person name="Stajich J.E."/>
            <person name="Amses K."/>
            <person name="Simmons R."/>
            <person name="Seto K."/>
            <person name="Myers J."/>
            <person name="Bonds A."/>
            <person name="Quandt C.A."/>
            <person name="Barry K."/>
            <person name="Liu P."/>
            <person name="Grigoriev I."/>
            <person name="Longcore J.E."/>
            <person name="James T.Y."/>
        </authorList>
    </citation>
    <scope>NUCLEOTIDE SEQUENCE</scope>
    <source>
        <strain evidence="2">JEL0476</strain>
    </source>
</reference>
<organism evidence="2 3">
    <name type="scientific">Clydaea vesicula</name>
    <dbReference type="NCBI Taxonomy" id="447962"/>
    <lineage>
        <taxon>Eukaryota</taxon>
        <taxon>Fungi</taxon>
        <taxon>Fungi incertae sedis</taxon>
        <taxon>Chytridiomycota</taxon>
        <taxon>Chytridiomycota incertae sedis</taxon>
        <taxon>Chytridiomycetes</taxon>
        <taxon>Lobulomycetales</taxon>
        <taxon>Lobulomycetaceae</taxon>
        <taxon>Clydaea</taxon>
    </lineage>
</organism>
<protein>
    <submittedName>
        <fullName evidence="2">EF-hand calcium-binding domain-containing protein 5</fullName>
    </submittedName>
</protein>
<feature type="coiled-coil region" evidence="1">
    <location>
        <begin position="133"/>
        <end position="167"/>
    </location>
</feature>
<dbReference type="AlphaFoldDB" id="A0AAD5U246"/>